<dbReference type="Pfam" id="PF07303">
    <property type="entry name" value="Occludin_ELL"/>
    <property type="match status" value="1"/>
</dbReference>
<feature type="compositionally biased region" description="Polar residues" evidence="4">
    <location>
        <begin position="54"/>
        <end position="77"/>
    </location>
</feature>
<dbReference type="InterPro" id="IPR010844">
    <property type="entry name" value="Occludin_ELL"/>
</dbReference>
<dbReference type="PROSITE" id="PS51980">
    <property type="entry name" value="OCEL"/>
    <property type="match status" value="1"/>
</dbReference>
<dbReference type="GO" id="GO:0000987">
    <property type="term" value="F:cis-regulatory region sequence-specific DNA binding"/>
    <property type="evidence" value="ECO:0007669"/>
    <property type="project" value="TreeGrafter"/>
</dbReference>
<keyword evidence="6" id="KW-0648">Protein biosynthesis</keyword>
<dbReference type="EMBL" id="JR050285">
    <property type="protein sequence ID" value="AEY61220.1"/>
    <property type="molecule type" value="mRNA"/>
</dbReference>
<comment type="similarity">
    <text evidence="1 2">Belongs to the ELL/occludin family.</text>
</comment>
<evidence type="ECO:0000256" key="1">
    <source>
        <dbReference type="ARBA" id="ARBA00009171"/>
    </source>
</evidence>
<feature type="domain" description="OCEL" evidence="5">
    <location>
        <begin position="91"/>
        <end position="202"/>
    </location>
</feature>
<evidence type="ECO:0000256" key="4">
    <source>
        <dbReference type="SAM" id="MobiDB-lite"/>
    </source>
</evidence>
<feature type="region of interest" description="Disordered" evidence="4">
    <location>
        <begin position="205"/>
        <end position="226"/>
    </location>
</feature>
<evidence type="ECO:0000256" key="2">
    <source>
        <dbReference type="PROSITE-ProRule" id="PRU01324"/>
    </source>
</evidence>
<feature type="compositionally biased region" description="Basic and acidic residues" evidence="4">
    <location>
        <begin position="217"/>
        <end position="226"/>
    </location>
</feature>
<dbReference type="GO" id="GO:0032968">
    <property type="term" value="P:positive regulation of transcription elongation by RNA polymerase II"/>
    <property type="evidence" value="ECO:0007669"/>
    <property type="project" value="TreeGrafter"/>
</dbReference>
<feature type="coiled-coil region" evidence="3">
    <location>
        <begin position="120"/>
        <end position="147"/>
    </location>
</feature>
<sequence>MPSVVSDGGSASSFSGSSNGILADRRDRSDRNDRSRTSERDRDSRKKSNGTGGNSYNDLSASDYTATEDNTVSTSSCALELPESPKSSEYPDYLTYYTTISSSEQRRRYKAEFNADYEEYRRLHAQVANVSKRFTQLQERLKQEEASGNWEEYEEVRRQILHDYNETKRDPVHKEIKRRFHYLHEKLSHIKRLVLEYDTQNCGGGMTSSSNANGTNEIKEMDSLHY</sequence>
<feature type="compositionally biased region" description="Basic and acidic residues" evidence="4">
    <location>
        <begin position="23"/>
        <end position="46"/>
    </location>
</feature>
<evidence type="ECO:0000256" key="3">
    <source>
        <dbReference type="SAM" id="Coils"/>
    </source>
</evidence>
<dbReference type="GO" id="GO:0003746">
    <property type="term" value="F:translation elongation factor activity"/>
    <property type="evidence" value="ECO:0007669"/>
    <property type="project" value="UniProtKB-KW"/>
</dbReference>
<organism evidence="6">
    <name type="scientific">Apis cerana</name>
    <name type="common">Indian honeybee</name>
    <dbReference type="NCBI Taxonomy" id="7461"/>
    <lineage>
        <taxon>Eukaryota</taxon>
        <taxon>Metazoa</taxon>
        <taxon>Ecdysozoa</taxon>
        <taxon>Arthropoda</taxon>
        <taxon>Hexapoda</taxon>
        <taxon>Insecta</taxon>
        <taxon>Pterygota</taxon>
        <taxon>Neoptera</taxon>
        <taxon>Endopterygota</taxon>
        <taxon>Hymenoptera</taxon>
        <taxon>Apocrita</taxon>
        <taxon>Aculeata</taxon>
        <taxon>Apoidea</taxon>
        <taxon>Anthophila</taxon>
        <taxon>Apidae</taxon>
        <taxon>Apis</taxon>
    </lineage>
</organism>
<feature type="region of interest" description="Disordered" evidence="4">
    <location>
        <begin position="1"/>
        <end position="85"/>
    </location>
</feature>
<dbReference type="AlphaFoldDB" id="V9IJI6"/>
<gene>
    <name evidence="6" type="ORF">ACCB11506</name>
</gene>
<feature type="compositionally biased region" description="Polar residues" evidence="4">
    <location>
        <begin position="207"/>
        <end position="216"/>
    </location>
</feature>
<dbReference type="GO" id="GO:0042795">
    <property type="term" value="P:snRNA transcription by RNA polymerase II"/>
    <property type="evidence" value="ECO:0007669"/>
    <property type="project" value="TreeGrafter"/>
</dbReference>
<dbReference type="InterPro" id="IPR031176">
    <property type="entry name" value="ELL/occludin"/>
</dbReference>
<feature type="compositionally biased region" description="Low complexity" evidence="4">
    <location>
        <begin position="1"/>
        <end position="20"/>
    </location>
</feature>
<dbReference type="PANTHER" id="PTHR23288">
    <property type="entry name" value="OCCLUDIN AND RNA POLYMERASE II ELONGATION FACTOR ELL"/>
    <property type="match status" value="1"/>
</dbReference>
<evidence type="ECO:0000313" key="6">
    <source>
        <dbReference type="EMBL" id="AEY61220.1"/>
    </source>
</evidence>
<protein>
    <submittedName>
        <fullName evidence="6">RNA polymerase II elongation factor ELL</fullName>
    </submittedName>
</protein>
<keyword evidence="6" id="KW-0251">Elongation factor</keyword>
<dbReference type="PANTHER" id="PTHR23288:SF17">
    <property type="entry name" value="RNA POLYMERASE II ELONGATION FACTOR ELL"/>
    <property type="match status" value="1"/>
</dbReference>
<accession>V9IJI6</accession>
<evidence type="ECO:0000259" key="5">
    <source>
        <dbReference type="PROSITE" id="PS51980"/>
    </source>
</evidence>
<reference evidence="6" key="1">
    <citation type="submission" date="2011-11" db="EMBL/GenBank/DDBJ databases">
        <title>Decoding the brain transcriptome of the Eastern honeybee (Apis cerana) based on pyrosequencing.</title>
        <authorList>
            <person name="Sun L."/>
            <person name="Zheng H."/>
            <person name="Wang Y."/>
            <person name="Xie X."/>
            <person name="Zhu Y."/>
            <person name="Gu W."/>
            <person name="Wang S."/>
        </authorList>
    </citation>
    <scope>NUCLEOTIDE SEQUENCE</scope>
    <source>
        <tissue evidence="6">Brain</tissue>
    </source>
</reference>
<name>V9IJI6_APICE</name>
<proteinExistence type="evidence at transcript level"/>
<dbReference type="SUPFAM" id="SSF144292">
    <property type="entry name" value="occludin/ELL-like"/>
    <property type="match status" value="1"/>
</dbReference>
<keyword evidence="3" id="KW-0175">Coiled coil</keyword>
<dbReference type="Gene3D" id="6.10.140.340">
    <property type="match status" value="1"/>
</dbReference>
<dbReference type="GO" id="GO:0008023">
    <property type="term" value="C:transcription elongation factor complex"/>
    <property type="evidence" value="ECO:0007669"/>
    <property type="project" value="TreeGrafter"/>
</dbReference>